<feature type="compositionally biased region" description="Gly residues" evidence="2">
    <location>
        <begin position="474"/>
        <end position="491"/>
    </location>
</feature>
<dbReference type="EMBL" id="JAEHOC010000133">
    <property type="protein sequence ID" value="KAG2422256.1"/>
    <property type="molecule type" value="Genomic_DNA"/>
</dbReference>
<dbReference type="AlphaFoldDB" id="A0A835SLN0"/>
<feature type="region of interest" description="Disordered" evidence="2">
    <location>
        <begin position="336"/>
        <end position="623"/>
    </location>
</feature>
<feature type="compositionally biased region" description="Gly residues" evidence="2">
    <location>
        <begin position="504"/>
        <end position="520"/>
    </location>
</feature>
<feature type="compositionally biased region" description="Gly residues" evidence="2">
    <location>
        <begin position="384"/>
        <end position="400"/>
    </location>
</feature>
<evidence type="ECO:0000256" key="1">
    <source>
        <dbReference type="SAM" id="Coils"/>
    </source>
</evidence>
<reference evidence="3" key="1">
    <citation type="journal article" date="2020" name="bioRxiv">
        <title>Comparative genomics of Chlamydomonas.</title>
        <authorList>
            <person name="Craig R.J."/>
            <person name="Hasan A.R."/>
            <person name="Ness R.W."/>
            <person name="Keightley P.D."/>
        </authorList>
    </citation>
    <scope>NUCLEOTIDE SEQUENCE</scope>
    <source>
        <strain evidence="3">SAG 7.73</strain>
    </source>
</reference>
<evidence type="ECO:0000313" key="3">
    <source>
        <dbReference type="EMBL" id="KAG2422256.1"/>
    </source>
</evidence>
<feature type="compositionally biased region" description="Gly residues" evidence="2">
    <location>
        <begin position="444"/>
        <end position="460"/>
    </location>
</feature>
<name>A0A835SLN0_CHLIN</name>
<accession>A0A835SLN0</accession>
<keyword evidence="4" id="KW-1185">Reference proteome</keyword>
<comment type="caution">
    <text evidence="3">The sequence shown here is derived from an EMBL/GenBank/DDBJ whole genome shotgun (WGS) entry which is preliminary data.</text>
</comment>
<feature type="compositionally biased region" description="Low complexity" evidence="2">
    <location>
        <begin position="557"/>
        <end position="581"/>
    </location>
</feature>
<sequence length="696" mass="69418">MRAPPAGLGVGSATGAGGAPTPPALDELGQLKEILKELKEKLNERFDEVNEGLEEVNEGLEELREEIKAIKLCTSIIEITPSKCSSGVRQRIESAVGVRWEYKASTHAPCCYKGCEPWSAPFKFCWGSRSEDAQETIVAAVKCLENMVPAGVKVVPVQSVNWLSATVPCGTSNVLIKPARTDYLYVLEAAWNDCVEKFGANLKDGCKLEVTSGSTADALLSMVDSVIGLYEAKTETALSSNQQQPRVQALLQYMAINNMLQWPAIDVVVVYGDFNRHHVVHAGRNDTGELKQSIHVAVPCKLSAVEEHTPAVDDVSPQSVMLGFIRALLERRATQASTGIASHRDGEASSSEGGATGHSGRGASGSGGGGASHCDGEASSSEGGATGHSGRGASGSGAGGASHRDGEASSSEGGATGHSGRGASGSGAGAASHRDGEASSSEGGATGHSGRGASGSGAGGASHRDGEASSSEGGATGHSGRGASGSGGGGASHCDGEASSSEGGATGHSGRGASGSGAGGASHRDGEASSSEGGATGHSGRGASGSGAGGASHCDGEASSSEGGATGHSGRAASGSGAGAASHRDGDASSSEGGAGNRCHQGGAPSGGGGAASNHDACSGTVAGNSCAEWPRSSIAEGQFDGDEGLMEAARENAYAQLWVSVVRTPEAYKLLGLTEPPKSITPPSREECLARFRPL</sequence>
<feature type="compositionally biased region" description="Gly residues" evidence="2">
    <location>
        <begin position="414"/>
        <end position="428"/>
    </location>
</feature>
<feature type="compositionally biased region" description="Gly residues" evidence="2">
    <location>
        <begin position="534"/>
        <end position="550"/>
    </location>
</feature>
<feature type="region of interest" description="Disordered" evidence="2">
    <location>
        <begin position="1"/>
        <end position="23"/>
    </location>
</feature>
<keyword evidence="1" id="KW-0175">Coiled coil</keyword>
<dbReference type="Proteomes" id="UP000650467">
    <property type="component" value="Unassembled WGS sequence"/>
</dbReference>
<gene>
    <name evidence="3" type="ORF">HXX76_016170</name>
</gene>
<feature type="compositionally biased region" description="Gly residues" evidence="2">
    <location>
        <begin position="354"/>
        <end position="371"/>
    </location>
</feature>
<dbReference type="OrthoDB" id="546783at2759"/>
<organism evidence="3 4">
    <name type="scientific">Chlamydomonas incerta</name>
    <dbReference type="NCBI Taxonomy" id="51695"/>
    <lineage>
        <taxon>Eukaryota</taxon>
        <taxon>Viridiplantae</taxon>
        <taxon>Chlorophyta</taxon>
        <taxon>core chlorophytes</taxon>
        <taxon>Chlorophyceae</taxon>
        <taxon>CS clade</taxon>
        <taxon>Chlamydomonadales</taxon>
        <taxon>Chlamydomonadaceae</taxon>
        <taxon>Chlamydomonas</taxon>
    </lineage>
</organism>
<evidence type="ECO:0000313" key="4">
    <source>
        <dbReference type="Proteomes" id="UP000650467"/>
    </source>
</evidence>
<evidence type="ECO:0000256" key="2">
    <source>
        <dbReference type="SAM" id="MobiDB-lite"/>
    </source>
</evidence>
<feature type="compositionally biased region" description="Gly residues" evidence="2">
    <location>
        <begin position="8"/>
        <end position="18"/>
    </location>
</feature>
<proteinExistence type="predicted"/>
<protein>
    <submittedName>
        <fullName evidence="3">Uncharacterized protein</fullName>
    </submittedName>
</protein>
<feature type="coiled-coil region" evidence="1">
    <location>
        <begin position="25"/>
        <end position="73"/>
    </location>
</feature>